<dbReference type="Gene3D" id="3.90.20.20">
    <property type="match status" value="1"/>
</dbReference>
<evidence type="ECO:0000256" key="6">
    <source>
        <dbReference type="SAM" id="MobiDB-lite"/>
    </source>
</evidence>
<dbReference type="CDD" id="cd00446">
    <property type="entry name" value="GrpE"/>
    <property type="match status" value="1"/>
</dbReference>
<feature type="compositionally biased region" description="Polar residues" evidence="6">
    <location>
        <begin position="148"/>
        <end position="161"/>
    </location>
</feature>
<dbReference type="AlphaFoldDB" id="A0A9D4UPR6"/>
<dbReference type="GO" id="GO:0006457">
    <property type="term" value="P:protein folding"/>
    <property type="evidence" value="ECO:0007669"/>
    <property type="project" value="InterPro"/>
</dbReference>
<keyword evidence="5" id="KW-0175">Coiled coil</keyword>
<gene>
    <name evidence="7" type="ORF">GOP47_0013815</name>
</gene>
<dbReference type="PANTHER" id="PTHR21237">
    <property type="entry name" value="GRPE PROTEIN"/>
    <property type="match status" value="1"/>
</dbReference>
<comment type="similarity">
    <text evidence="1 4">Belongs to the GrpE family.</text>
</comment>
<comment type="subcellular location">
    <subcellularLocation>
        <location evidence="3">Mitochondrion matrix</location>
    </subcellularLocation>
</comment>
<reference evidence="7" key="1">
    <citation type="submission" date="2021-01" db="EMBL/GenBank/DDBJ databases">
        <title>Adiantum capillus-veneris genome.</title>
        <authorList>
            <person name="Fang Y."/>
            <person name="Liao Q."/>
        </authorList>
    </citation>
    <scope>NUCLEOTIDE SEQUENCE</scope>
    <source>
        <strain evidence="7">H3</strain>
        <tissue evidence="7">Leaf</tissue>
    </source>
</reference>
<evidence type="ECO:0000256" key="3">
    <source>
        <dbReference type="RuleBase" id="RU000640"/>
    </source>
</evidence>
<keyword evidence="3" id="KW-0496">Mitochondrion</keyword>
<dbReference type="Gene3D" id="2.30.22.10">
    <property type="entry name" value="Head domain of nucleotide exchange factor GrpE"/>
    <property type="match status" value="1"/>
</dbReference>
<dbReference type="InterPro" id="IPR013805">
    <property type="entry name" value="GrpE_CC"/>
</dbReference>
<dbReference type="PROSITE" id="PS01071">
    <property type="entry name" value="GRPE"/>
    <property type="match status" value="1"/>
</dbReference>
<sequence length="389" mass="43321">MQSKGQLTTNDRVTRTLLGWSLSEGDDNTMTHDGKQKHESQRVAITLLGEGCNIAFRFLEVTMLRRLLARRVPSQQPLPSIRRLVPEDLLNVPIPVCVKIETQPCPHPIPFMDAIRKVKQSSRFLGTVKVKAIPRDGFQFARLLSTSSEGVSSNDKGSSTEAPKHNGVEASNGNSKKQTETAAKADPDATTKVEEKAKAGEDVIKSEAAEKKLQDLLKETQALLKEKDKEVVQAKQQVLTHLAEVENVRGRTRRNAESIKQHAMETFATDLLDMADNLSRAAANVPEHVRTEASDTDMSTNAKLLKSLLVGVDMTQKQLMKIFNKFGVQKYDPIGETYDPQSHLAITEVEDETKEPQTIVNIVKSGYFFKEKLIRPAEVDIVKKRAETK</sequence>
<dbReference type="SUPFAM" id="SSF58014">
    <property type="entry name" value="Coiled-coil domain of nucleotide exchange factor GrpE"/>
    <property type="match status" value="1"/>
</dbReference>
<evidence type="ECO:0000256" key="1">
    <source>
        <dbReference type="ARBA" id="ARBA00009054"/>
    </source>
</evidence>
<dbReference type="GO" id="GO:0000774">
    <property type="term" value="F:adenyl-nucleotide exchange factor activity"/>
    <property type="evidence" value="ECO:0007669"/>
    <property type="project" value="InterPro"/>
</dbReference>
<name>A0A9D4UPR6_ADICA</name>
<dbReference type="EMBL" id="JABFUD020000013">
    <property type="protein sequence ID" value="KAI5071564.1"/>
    <property type="molecule type" value="Genomic_DNA"/>
</dbReference>
<evidence type="ECO:0000256" key="5">
    <source>
        <dbReference type="SAM" id="Coils"/>
    </source>
</evidence>
<dbReference type="Proteomes" id="UP000886520">
    <property type="component" value="Chromosome 13"/>
</dbReference>
<dbReference type="InterPro" id="IPR000740">
    <property type="entry name" value="GrpE"/>
</dbReference>
<feature type="compositionally biased region" description="Basic and acidic residues" evidence="6">
    <location>
        <begin position="177"/>
        <end position="198"/>
    </location>
</feature>
<dbReference type="OrthoDB" id="201635at2759"/>
<proteinExistence type="inferred from homology"/>
<feature type="region of interest" description="Disordered" evidence="6">
    <location>
        <begin position="148"/>
        <end position="198"/>
    </location>
</feature>
<keyword evidence="2 3" id="KW-0143">Chaperone</keyword>
<dbReference type="GO" id="GO:0042803">
    <property type="term" value="F:protein homodimerization activity"/>
    <property type="evidence" value="ECO:0007669"/>
    <property type="project" value="InterPro"/>
</dbReference>
<dbReference type="GO" id="GO:0001405">
    <property type="term" value="C:PAM complex, Tim23 associated import motor"/>
    <property type="evidence" value="ECO:0007669"/>
    <property type="project" value="TreeGrafter"/>
</dbReference>
<evidence type="ECO:0000256" key="2">
    <source>
        <dbReference type="ARBA" id="ARBA00023186"/>
    </source>
</evidence>
<evidence type="ECO:0000256" key="4">
    <source>
        <dbReference type="RuleBase" id="RU004478"/>
    </source>
</evidence>
<dbReference type="GO" id="GO:0051087">
    <property type="term" value="F:protein-folding chaperone binding"/>
    <property type="evidence" value="ECO:0007669"/>
    <property type="project" value="InterPro"/>
</dbReference>
<feature type="coiled-coil region" evidence="5">
    <location>
        <begin position="206"/>
        <end position="237"/>
    </location>
</feature>
<dbReference type="InterPro" id="IPR009012">
    <property type="entry name" value="GrpE_head"/>
</dbReference>
<evidence type="ECO:0000313" key="8">
    <source>
        <dbReference type="Proteomes" id="UP000886520"/>
    </source>
</evidence>
<dbReference type="GO" id="GO:0051082">
    <property type="term" value="F:unfolded protein binding"/>
    <property type="evidence" value="ECO:0007669"/>
    <property type="project" value="TreeGrafter"/>
</dbReference>
<evidence type="ECO:0000313" key="7">
    <source>
        <dbReference type="EMBL" id="KAI5071564.1"/>
    </source>
</evidence>
<dbReference type="SUPFAM" id="SSF51064">
    <property type="entry name" value="Head domain of nucleotide exchange factor GrpE"/>
    <property type="match status" value="1"/>
</dbReference>
<dbReference type="GO" id="GO:0030150">
    <property type="term" value="P:protein import into mitochondrial matrix"/>
    <property type="evidence" value="ECO:0007669"/>
    <property type="project" value="TreeGrafter"/>
</dbReference>
<dbReference type="HAMAP" id="MF_01151">
    <property type="entry name" value="GrpE"/>
    <property type="match status" value="1"/>
</dbReference>
<comment type="function">
    <text evidence="3">Essential component of the PAM complex, a complex required for the translocation of transit peptide-containing proteins from the inner membrane into the mitochondrial matrix in an ATP-dependent manner.</text>
</comment>
<dbReference type="PRINTS" id="PR00773">
    <property type="entry name" value="GRPEPROTEIN"/>
</dbReference>
<accession>A0A9D4UPR6</accession>
<protein>
    <recommendedName>
        <fullName evidence="3">GrpE protein homolog</fullName>
    </recommendedName>
</protein>
<dbReference type="Pfam" id="PF01025">
    <property type="entry name" value="GrpE"/>
    <property type="match status" value="1"/>
</dbReference>
<comment type="caution">
    <text evidence="7">The sequence shown here is derived from an EMBL/GenBank/DDBJ whole genome shotgun (WGS) entry which is preliminary data.</text>
</comment>
<keyword evidence="8" id="KW-1185">Reference proteome</keyword>
<dbReference type="PANTHER" id="PTHR21237:SF23">
    <property type="entry name" value="GRPE PROTEIN HOMOLOG, MITOCHONDRIAL"/>
    <property type="match status" value="1"/>
</dbReference>
<organism evidence="7 8">
    <name type="scientific">Adiantum capillus-veneris</name>
    <name type="common">Maidenhair fern</name>
    <dbReference type="NCBI Taxonomy" id="13818"/>
    <lineage>
        <taxon>Eukaryota</taxon>
        <taxon>Viridiplantae</taxon>
        <taxon>Streptophyta</taxon>
        <taxon>Embryophyta</taxon>
        <taxon>Tracheophyta</taxon>
        <taxon>Polypodiopsida</taxon>
        <taxon>Polypodiidae</taxon>
        <taxon>Polypodiales</taxon>
        <taxon>Pteridineae</taxon>
        <taxon>Pteridaceae</taxon>
        <taxon>Vittarioideae</taxon>
        <taxon>Adiantum</taxon>
    </lineage>
</organism>